<dbReference type="Proteomes" id="UP001596067">
    <property type="component" value="Unassembled WGS sequence"/>
</dbReference>
<comment type="caution">
    <text evidence="1">The sequence shown here is derived from an EMBL/GenBank/DDBJ whole genome shotgun (WGS) entry which is preliminary data.</text>
</comment>
<name>A0ABW1EW52_9ACTN</name>
<accession>A0ABW1EW52</accession>
<dbReference type="EMBL" id="JBHSOD010000015">
    <property type="protein sequence ID" value="MFC5886248.1"/>
    <property type="molecule type" value="Genomic_DNA"/>
</dbReference>
<protein>
    <submittedName>
        <fullName evidence="1">Uncharacterized protein</fullName>
    </submittedName>
</protein>
<proteinExistence type="predicted"/>
<evidence type="ECO:0000313" key="1">
    <source>
        <dbReference type="EMBL" id="MFC5886248.1"/>
    </source>
</evidence>
<reference evidence="2" key="1">
    <citation type="journal article" date="2019" name="Int. J. Syst. Evol. Microbiol.">
        <title>The Global Catalogue of Microorganisms (GCM) 10K type strain sequencing project: providing services to taxonomists for standard genome sequencing and annotation.</title>
        <authorList>
            <consortium name="The Broad Institute Genomics Platform"/>
            <consortium name="The Broad Institute Genome Sequencing Center for Infectious Disease"/>
            <person name="Wu L."/>
            <person name="Ma J."/>
        </authorList>
    </citation>
    <scope>NUCLEOTIDE SEQUENCE [LARGE SCALE GENOMIC DNA]</scope>
    <source>
        <strain evidence="2">CGMCC 4.1469</strain>
    </source>
</reference>
<gene>
    <name evidence="1" type="ORF">ACFP0N_14870</name>
</gene>
<keyword evidence="2" id="KW-1185">Reference proteome</keyword>
<sequence>MVTMAAGVLVMLGAGAFATGHDADRSVHVNYSVSEDGANGVSDQASALLLDQDHSWT</sequence>
<evidence type="ECO:0000313" key="2">
    <source>
        <dbReference type="Proteomes" id="UP001596067"/>
    </source>
</evidence>
<dbReference type="RefSeq" id="WP_313764649.1">
    <property type="nucleotide sequence ID" value="NZ_BAAAVH010000071.1"/>
</dbReference>
<organism evidence="1 2">
    <name type="scientific">Kitasatospora aburaviensis</name>
    <dbReference type="NCBI Taxonomy" id="67265"/>
    <lineage>
        <taxon>Bacteria</taxon>
        <taxon>Bacillati</taxon>
        <taxon>Actinomycetota</taxon>
        <taxon>Actinomycetes</taxon>
        <taxon>Kitasatosporales</taxon>
        <taxon>Streptomycetaceae</taxon>
        <taxon>Kitasatospora</taxon>
    </lineage>
</organism>